<evidence type="ECO:0000313" key="3">
    <source>
        <dbReference type="EMBL" id="GLB45449.1"/>
    </source>
</evidence>
<dbReference type="PANTHER" id="PTHR12959">
    <property type="entry name" value="GPI TRANSAMIDASE COMPONENT PIG-T-RELATED"/>
    <property type="match status" value="1"/>
</dbReference>
<feature type="chain" id="PRO_5040218132" evidence="2">
    <location>
        <begin position="22"/>
        <end position="609"/>
    </location>
</feature>
<name>A0A9P3Q1P0_LYOSH</name>
<evidence type="ECO:0000256" key="1">
    <source>
        <dbReference type="SAM" id="Phobius"/>
    </source>
</evidence>
<dbReference type="OrthoDB" id="331263at2759"/>
<feature type="transmembrane region" description="Helical" evidence="1">
    <location>
        <begin position="559"/>
        <end position="579"/>
    </location>
</feature>
<dbReference type="GO" id="GO:0042765">
    <property type="term" value="C:GPI-anchor transamidase complex"/>
    <property type="evidence" value="ECO:0007669"/>
    <property type="project" value="InterPro"/>
</dbReference>
<dbReference type="Pfam" id="PF04113">
    <property type="entry name" value="Gpi16"/>
    <property type="match status" value="2"/>
</dbReference>
<accession>A0A9P3Q1P0</accession>
<reference evidence="3" key="1">
    <citation type="submission" date="2022-07" db="EMBL/GenBank/DDBJ databases">
        <title>The genome of Lyophyllum shimeji provides insight into the initial evolution of ectomycorrhizal fungal genome.</title>
        <authorList>
            <person name="Kobayashi Y."/>
            <person name="Shibata T."/>
            <person name="Hirakawa H."/>
            <person name="Shigenobu S."/>
            <person name="Nishiyama T."/>
            <person name="Yamada A."/>
            <person name="Hasebe M."/>
            <person name="Kawaguchi M."/>
        </authorList>
    </citation>
    <scope>NUCLEOTIDE SEQUENCE</scope>
    <source>
        <strain evidence="3">AT787</strain>
    </source>
</reference>
<feature type="transmembrane region" description="Helical" evidence="1">
    <location>
        <begin position="497"/>
        <end position="514"/>
    </location>
</feature>
<keyword evidence="4" id="KW-1185">Reference proteome</keyword>
<protein>
    <submittedName>
        <fullName evidence="3">GPI transamidase component</fullName>
    </submittedName>
</protein>
<dbReference type="InterPro" id="IPR007245">
    <property type="entry name" value="PIG-T"/>
</dbReference>
<dbReference type="EMBL" id="BRPK01000023">
    <property type="protein sequence ID" value="GLB45449.1"/>
    <property type="molecule type" value="Genomic_DNA"/>
</dbReference>
<proteinExistence type="predicted"/>
<evidence type="ECO:0000313" key="4">
    <source>
        <dbReference type="Proteomes" id="UP001063166"/>
    </source>
</evidence>
<dbReference type="Proteomes" id="UP001063166">
    <property type="component" value="Unassembled WGS sequence"/>
</dbReference>
<comment type="caution">
    <text evidence="3">The sequence shown here is derived from an EMBL/GenBank/DDBJ whole genome shotgun (WGS) entry which is preliminary data.</text>
</comment>
<evidence type="ECO:0000256" key="2">
    <source>
        <dbReference type="SAM" id="SignalP"/>
    </source>
</evidence>
<organism evidence="3 4">
    <name type="scientific">Lyophyllum shimeji</name>
    <name type="common">Hon-shimeji</name>
    <name type="synonym">Tricholoma shimeji</name>
    <dbReference type="NCBI Taxonomy" id="47721"/>
    <lineage>
        <taxon>Eukaryota</taxon>
        <taxon>Fungi</taxon>
        <taxon>Dikarya</taxon>
        <taxon>Basidiomycota</taxon>
        <taxon>Agaricomycotina</taxon>
        <taxon>Agaricomycetes</taxon>
        <taxon>Agaricomycetidae</taxon>
        <taxon>Agaricales</taxon>
        <taxon>Tricholomatineae</taxon>
        <taxon>Lyophyllaceae</taxon>
        <taxon>Lyophyllum</taxon>
    </lineage>
</organism>
<keyword evidence="1" id="KW-0472">Membrane</keyword>
<keyword evidence="2" id="KW-0732">Signal</keyword>
<dbReference type="PANTHER" id="PTHR12959:SF11">
    <property type="entry name" value="GPI TRANSAMIDASE COMPONENT PIG-T"/>
    <property type="match status" value="1"/>
</dbReference>
<dbReference type="GO" id="GO:0016255">
    <property type="term" value="P:attachment of GPI anchor to protein"/>
    <property type="evidence" value="ECO:0007669"/>
    <property type="project" value="InterPro"/>
</dbReference>
<feature type="signal peptide" evidence="2">
    <location>
        <begin position="1"/>
        <end position="21"/>
    </location>
</feature>
<sequence length="609" mass="68221">MRAGCIARLLLASVLWLSVAGTPLAEKFDEELTVRPLRDGKVASKFSFKTLLKGASPRDPRSIGADDVSQHYTVFPLALGQILREYAVTELHLSLNAGKWDYDRWGYPEEPGVGIGAELWAWMGDGAQLSIDDRWKGLRNALAGLFCASLGSLDEQRTTSPARSFEPEGDLPDWGIPHRIRHASLPSEHVCTENLTPFLKLLPCKSFSGIASLLNPHRLFDADWHGMSVHVLWREDEGVEIRLTFQSVSDPLRTSSGRKQDWSFRSLFDRTIDRTCPVAGSSRVEVTLPTYGAYSINPEPTSVEEGQARFHVANATKPLDLGLHLEGDFEYLAGFDSPITPFSAQRTLRGSSQAHGQLSLVLINHRNAPLHVVYLETMPWLVQFYLHTLQIHIDGSRRDDAMSDMMYIPAVPHSRPATFQCVLALPPGGTLHLTMDVAKSFLRYTEHPPDAQRGWDLPPAVLSLFDPSSNGSLEYPTNKRFYTPTLLVDLATPDFSMPYNVIIFTCSLIAFIFARKNEKKTLFMGNCTLTSGELHTAGTCPAQSTRLNRRGREWRRSPIVINCVYPVIINFACYLVGAIDHYSISLSLLRLCETTRRYERDISHPRGWI</sequence>
<keyword evidence="1" id="KW-0812">Transmembrane</keyword>
<dbReference type="AlphaFoldDB" id="A0A9P3Q1P0"/>
<gene>
    <name evidence="3" type="primary">GPI16</name>
    <name evidence="3" type="ORF">LshimejAT787_2300090</name>
</gene>
<keyword evidence="1" id="KW-1133">Transmembrane helix</keyword>